<proteinExistence type="predicted"/>
<feature type="region of interest" description="Disordered" evidence="1">
    <location>
        <begin position="105"/>
        <end position="131"/>
    </location>
</feature>
<comment type="caution">
    <text evidence="2">The sequence shown here is derived from an EMBL/GenBank/DDBJ whole genome shotgun (WGS) entry which is preliminary data.</text>
</comment>
<dbReference type="AlphaFoldDB" id="L7C9K5"/>
<feature type="compositionally biased region" description="Basic residues" evidence="1">
    <location>
        <begin position="122"/>
        <end position="131"/>
    </location>
</feature>
<evidence type="ECO:0000256" key="1">
    <source>
        <dbReference type="SAM" id="MobiDB-lite"/>
    </source>
</evidence>
<name>L7C9K5_RHOBT</name>
<dbReference type="PATRIC" id="fig|993516.3.peg.5477"/>
<evidence type="ECO:0008006" key="4">
    <source>
        <dbReference type="Google" id="ProtNLM"/>
    </source>
</evidence>
<dbReference type="EMBL" id="AMWG01000140">
    <property type="protein sequence ID" value="ELP30864.1"/>
    <property type="molecule type" value="Genomic_DNA"/>
</dbReference>
<organism evidence="2 3">
    <name type="scientific">Rhodopirellula baltica SWK14</name>
    <dbReference type="NCBI Taxonomy" id="993516"/>
    <lineage>
        <taxon>Bacteria</taxon>
        <taxon>Pseudomonadati</taxon>
        <taxon>Planctomycetota</taxon>
        <taxon>Planctomycetia</taxon>
        <taxon>Pirellulales</taxon>
        <taxon>Pirellulaceae</taxon>
        <taxon>Rhodopirellula</taxon>
    </lineage>
</organism>
<dbReference type="InterPro" id="IPR019882">
    <property type="entry name" value="CHP03643"/>
</dbReference>
<evidence type="ECO:0000313" key="2">
    <source>
        <dbReference type="EMBL" id="ELP30864.1"/>
    </source>
</evidence>
<dbReference type="NCBIfam" id="TIGR03643">
    <property type="entry name" value="TIGR03643 family protein"/>
    <property type="match status" value="1"/>
</dbReference>
<dbReference type="Proteomes" id="UP000010959">
    <property type="component" value="Unassembled WGS sequence"/>
</dbReference>
<evidence type="ECO:0000313" key="3">
    <source>
        <dbReference type="Proteomes" id="UP000010959"/>
    </source>
</evidence>
<dbReference type="Pfam" id="PF10985">
    <property type="entry name" value="DUF2805"/>
    <property type="match status" value="1"/>
</dbReference>
<sequence>MSSRDKKAHGFVVHGQAVSVCASTFRSLTLLSKLMKKKTDVRRDPKELSRAEIDRVIMMAWEDRTSFDAIQTQFSLSHGDVIRLMRQEMKPRSFRMWRKRTAGRATKHEATFSSQHGENRCRRFRAKSQRG</sequence>
<reference evidence="2 3" key="1">
    <citation type="journal article" date="2013" name="Mar. Genomics">
        <title>Expression of sulfatases in Rhodopirellula baltica and the diversity of sulfatases in the genus Rhodopirellula.</title>
        <authorList>
            <person name="Wegner C.E."/>
            <person name="Richter-Heitmann T."/>
            <person name="Klindworth A."/>
            <person name="Klockow C."/>
            <person name="Richter M."/>
            <person name="Achstetter T."/>
            <person name="Glockner F.O."/>
            <person name="Harder J."/>
        </authorList>
    </citation>
    <scope>NUCLEOTIDE SEQUENCE [LARGE SCALE GENOMIC DNA]</scope>
    <source>
        <strain evidence="2 3">SWK14</strain>
    </source>
</reference>
<gene>
    <name evidence="2" type="ORF">RBSWK_05130</name>
</gene>
<accession>L7C9K5</accession>
<protein>
    <recommendedName>
        <fullName evidence="4">TIGR03643 family protein</fullName>
    </recommendedName>
</protein>